<dbReference type="Proteomes" id="UP000285712">
    <property type="component" value="Unassembled WGS sequence"/>
</dbReference>
<organism evidence="1 2">
    <name type="scientific">Aphanomyces astaci</name>
    <name type="common">Crayfish plague agent</name>
    <dbReference type="NCBI Taxonomy" id="112090"/>
    <lineage>
        <taxon>Eukaryota</taxon>
        <taxon>Sar</taxon>
        <taxon>Stramenopiles</taxon>
        <taxon>Oomycota</taxon>
        <taxon>Saprolegniomycetes</taxon>
        <taxon>Saprolegniales</taxon>
        <taxon>Verrucalvaceae</taxon>
        <taxon>Aphanomyces</taxon>
    </lineage>
</organism>
<dbReference type="EMBL" id="QUTG01002350">
    <property type="protein sequence ID" value="RHY96626.1"/>
    <property type="molecule type" value="Genomic_DNA"/>
</dbReference>
<protein>
    <submittedName>
        <fullName evidence="1">Uncharacterized protein</fullName>
    </submittedName>
</protein>
<dbReference type="VEuPathDB" id="FungiDB:H257_12793"/>
<name>A0A418DM39_APHAT</name>
<evidence type="ECO:0000313" key="1">
    <source>
        <dbReference type="EMBL" id="RHY96626.1"/>
    </source>
</evidence>
<gene>
    <name evidence="1" type="ORF">DYB35_003535</name>
</gene>
<accession>A0A418DM39</accession>
<proteinExistence type="predicted"/>
<reference evidence="1 2" key="1">
    <citation type="submission" date="2018-08" db="EMBL/GenBank/DDBJ databases">
        <title>Aphanomyces genome sequencing and annotation.</title>
        <authorList>
            <person name="Minardi D."/>
            <person name="Oidtmann B."/>
            <person name="Van Der Giezen M."/>
            <person name="Studholme D.J."/>
        </authorList>
    </citation>
    <scope>NUCLEOTIDE SEQUENCE [LARGE SCALE GENOMIC DNA]</scope>
    <source>
        <strain evidence="1 2">Sv</strain>
    </source>
</reference>
<evidence type="ECO:0000313" key="2">
    <source>
        <dbReference type="Proteomes" id="UP000285712"/>
    </source>
</evidence>
<dbReference type="AlphaFoldDB" id="A0A418DM39"/>
<comment type="caution">
    <text evidence="1">The sequence shown here is derived from an EMBL/GenBank/DDBJ whole genome shotgun (WGS) entry which is preliminary data.</text>
</comment>
<sequence length="158" mass="17634">MPKQEPTPSATNQTVVELSKVKFPSQTDSFRARLAKTDDDVPCSVWVENNNTKLQWSCNVKNTLNHAPTTAKYKLLSKVVIATLQVVSEDEAGDDGFAKLSVEYEFELTPLDVATTDILAAKIRDLQENVKALYVIRLNSPSCARKWMKSAETWVITS</sequence>